<feature type="domain" description="Flagellar M-ring N-terminal" evidence="12">
    <location>
        <begin position="52"/>
        <end position="222"/>
    </location>
</feature>
<keyword evidence="7 11" id="KW-0472">Membrane</keyword>
<keyword evidence="15" id="KW-1185">Reference proteome</keyword>
<comment type="similarity">
    <text evidence="3 9">Belongs to the FliF family.</text>
</comment>
<evidence type="ECO:0000256" key="7">
    <source>
        <dbReference type="ARBA" id="ARBA00023136"/>
    </source>
</evidence>
<evidence type="ECO:0000256" key="2">
    <source>
        <dbReference type="ARBA" id="ARBA00004651"/>
    </source>
</evidence>
<organism evidence="14 15">
    <name type="scientific">Asticcacaulis machinosus</name>
    <dbReference type="NCBI Taxonomy" id="2984211"/>
    <lineage>
        <taxon>Bacteria</taxon>
        <taxon>Pseudomonadati</taxon>
        <taxon>Pseudomonadota</taxon>
        <taxon>Alphaproteobacteria</taxon>
        <taxon>Caulobacterales</taxon>
        <taxon>Caulobacteraceae</taxon>
        <taxon>Asticcacaulis</taxon>
    </lineage>
</organism>
<comment type="subcellular location">
    <subcellularLocation>
        <location evidence="1 9">Bacterial flagellum basal body</location>
    </subcellularLocation>
    <subcellularLocation>
        <location evidence="2">Cell membrane</location>
        <topology evidence="2">Multi-pass membrane protein</topology>
    </subcellularLocation>
</comment>
<feature type="transmembrane region" description="Helical" evidence="11">
    <location>
        <begin position="26"/>
        <end position="48"/>
    </location>
</feature>
<keyword evidence="8 9" id="KW-0975">Bacterial flagellum</keyword>
<evidence type="ECO:0000313" key="15">
    <source>
        <dbReference type="Proteomes" id="UP001218579"/>
    </source>
</evidence>
<keyword evidence="5 11" id="KW-0812">Transmembrane</keyword>
<evidence type="ECO:0000256" key="9">
    <source>
        <dbReference type="PIRNR" id="PIRNR004862"/>
    </source>
</evidence>
<dbReference type="EMBL" id="JAQQKV010000002">
    <property type="protein sequence ID" value="MDC7676245.1"/>
    <property type="molecule type" value="Genomic_DNA"/>
</dbReference>
<evidence type="ECO:0000256" key="4">
    <source>
        <dbReference type="ARBA" id="ARBA00022475"/>
    </source>
</evidence>
<feature type="region of interest" description="Disordered" evidence="10">
    <location>
        <begin position="276"/>
        <end position="343"/>
    </location>
</feature>
<reference evidence="14 15" key="1">
    <citation type="submission" date="2023-01" db="EMBL/GenBank/DDBJ databases">
        <title>Novel species of the genus Asticcacaulis isolated from rivers.</title>
        <authorList>
            <person name="Lu H."/>
        </authorList>
    </citation>
    <scope>NUCLEOTIDE SEQUENCE [LARGE SCALE GENOMIC DNA]</scope>
    <source>
        <strain evidence="14 15">LKC15W</strain>
    </source>
</reference>
<dbReference type="PANTHER" id="PTHR30046">
    <property type="entry name" value="FLAGELLAR M-RING PROTEIN"/>
    <property type="match status" value="1"/>
</dbReference>
<evidence type="ECO:0000259" key="12">
    <source>
        <dbReference type="Pfam" id="PF01514"/>
    </source>
</evidence>
<dbReference type="NCBIfam" id="TIGR00206">
    <property type="entry name" value="fliF"/>
    <property type="match status" value="1"/>
</dbReference>
<evidence type="ECO:0000256" key="8">
    <source>
        <dbReference type="ARBA" id="ARBA00023143"/>
    </source>
</evidence>
<dbReference type="PANTHER" id="PTHR30046:SF0">
    <property type="entry name" value="FLAGELLAR M-RING PROTEIN"/>
    <property type="match status" value="1"/>
</dbReference>
<dbReference type="PIRSF" id="PIRSF004862">
    <property type="entry name" value="FliF"/>
    <property type="match status" value="1"/>
</dbReference>
<feature type="domain" description="Flagellar M-ring C-terminal" evidence="13">
    <location>
        <begin position="256"/>
        <end position="419"/>
    </location>
</feature>
<dbReference type="InterPro" id="IPR013556">
    <property type="entry name" value="Flag_M-ring_C"/>
</dbReference>
<dbReference type="Gene3D" id="3.30.300.30">
    <property type="match status" value="1"/>
</dbReference>
<keyword evidence="14" id="KW-0966">Cell projection</keyword>
<gene>
    <name evidence="14" type="primary">fliF</name>
    <name evidence="14" type="ORF">PQU98_08895</name>
</gene>
<proteinExistence type="inferred from homology"/>
<evidence type="ECO:0000256" key="10">
    <source>
        <dbReference type="SAM" id="MobiDB-lite"/>
    </source>
</evidence>
<dbReference type="RefSeq" id="WP_272744591.1">
    <property type="nucleotide sequence ID" value="NZ_JAQQKV010000002.1"/>
</dbReference>
<evidence type="ECO:0000313" key="14">
    <source>
        <dbReference type="EMBL" id="MDC7676245.1"/>
    </source>
</evidence>
<dbReference type="InterPro" id="IPR000067">
    <property type="entry name" value="FlgMring_FliF"/>
</dbReference>
<keyword evidence="6 11" id="KW-1133">Transmembrane helix</keyword>
<comment type="function">
    <text evidence="9">The M ring may be actively involved in energy transduction.</text>
</comment>
<evidence type="ECO:0000256" key="11">
    <source>
        <dbReference type="SAM" id="Phobius"/>
    </source>
</evidence>
<evidence type="ECO:0000256" key="3">
    <source>
        <dbReference type="ARBA" id="ARBA00007971"/>
    </source>
</evidence>
<evidence type="ECO:0000256" key="5">
    <source>
        <dbReference type="ARBA" id="ARBA00022692"/>
    </source>
</evidence>
<dbReference type="Pfam" id="PF01514">
    <property type="entry name" value="YscJ_FliF"/>
    <property type="match status" value="1"/>
</dbReference>
<dbReference type="Proteomes" id="UP001218579">
    <property type="component" value="Unassembled WGS sequence"/>
</dbReference>
<feature type="compositionally biased region" description="Low complexity" evidence="10">
    <location>
        <begin position="292"/>
        <end position="303"/>
    </location>
</feature>
<comment type="caution">
    <text evidence="14">The sequence shown here is derived from an EMBL/GenBank/DDBJ whole genome shotgun (WGS) entry which is preliminary data.</text>
</comment>
<evidence type="ECO:0000256" key="6">
    <source>
        <dbReference type="ARBA" id="ARBA00022989"/>
    </source>
</evidence>
<keyword evidence="14" id="KW-0282">Flagellum</keyword>
<dbReference type="InterPro" id="IPR006182">
    <property type="entry name" value="FliF_N_dom"/>
</dbReference>
<keyword evidence="4" id="KW-1003">Cell membrane</keyword>
<name>A0ABT5HJ24_9CAUL</name>
<feature type="compositionally biased region" description="Polar residues" evidence="10">
    <location>
        <begin position="304"/>
        <end position="314"/>
    </location>
</feature>
<evidence type="ECO:0000256" key="1">
    <source>
        <dbReference type="ARBA" id="ARBA00004117"/>
    </source>
</evidence>
<sequence length="565" mass="58787">MAAQGQTLNITQQGGGFLQRFGIGRLAAIVGVSIGIAAVLAAVMLHFATQPQSLLFSNLDLKEASEITAALDQAGIKYSARGDGSTIMVERDQVATARLMLAEKGMPTAASVGYEIFDNAPALGQTEFVQNLNDKRALEGELARTIRSLKGVTSARVHLVMPKRQLFEEEAASPTASVVVGLSGRQLSGDEVRSIRNLVASAVPNLKPSNITLVDDKNRLLAAGGEDDPALGAAGAERKNEVEETLRKRIKDIVEGVVGPGAARVTVTAELDTTTTTRKQEQFDPDGQVVRSTKTSETTDSSSQPDPNGVTTAAANIPGGQEANGAATATNSSGATEETTNFEISNTTTTEVTAPGQVKKLAVAVVVDGVLTPAANGQGAPAYAPRSAEDMAKIEELVRAAVGINAERGDVISVANVRFSRDPGEIAEGTGAAGGMFDFDKNDIMRAIEMLILVVVAVLIIFFVARPLMKFINGSAGPGGAAGLPNNFTVALTPEQAAMLPEAQQAALAAQAGGLALPGADGSSSIDIARIEGQVKASSVKKVSEFVERHPDESVSILRTWLHET</sequence>
<keyword evidence="14" id="KW-0969">Cilium</keyword>
<dbReference type="InterPro" id="IPR045851">
    <property type="entry name" value="AMP-bd_C_sf"/>
</dbReference>
<dbReference type="Gene3D" id="3.30.70.1530">
    <property type="entry name" value="Hypothetical protein rpa1041"/>
    <property type="match status" value="1"/>
</dbReference>
<dbReference type="Pfam" id="PF08345">
    <property type="entry name" value="YscJ_FliF_C"/>
    <property type="match status" value="1"/>
</dbReference>
<evidence type="ECO:0000259" key="13">
    <source>
        <dbReference type="Pfam" id="PF08345"/>
    </source>
</evidence>
<dbReference type="InterPro" id="IPR043427">
    <property type="entry name" value="YscJ/FliF"/>
</dbReference>
<accession>A0ABT5HJ24</accession>
<dbReference type="PRINTS" id="PR01009">
    <property type="entry name" value="FLGMRINGFLIF"/>
</dbReference>
<feature type="transmembrane region" description="Helical" evidence="11">
    <location>
        <begin position="444"/>
        <end position="465"/>
    </location>
</feature>
<protein>
    <recommendedName>
        <fullName evidence="9">Flagellar M-ring protein</fullName>
    </recommendedName>
</protein>
<feature type="compositionally biased region" description="Low complexity" evidence="10">
    <location>
        <begin position="323"/>
        <end position="343"/>
    </location>
</feature>